<organism evidence="1 2">
    <name type="scientific">Flavobacterium seoulense</name>
    <dbReference type="NCBI Taxonomy" id="1492738"/>
    <lineage>
        <taxon>Bacteria</taxon>
        <taxon>Pseudomonadati</taxon>
        <taxon>Bacteroidota</taxon>
        <taxon>Flavobacteriia</taxon>
        <taxon>Flavobacteriales</taxon>
        <taxon>Flavobacteriaceae</taxon>
        <taxon>Flavobacterium</taxon>
    </lineage>
</organism>
<comment type="caution">
    <text evidence="1">The sequence shown here is derived from an EMBL/GenBank/DDBJ whole genome shotgun (WGS) entry which is preliminary data.</text>
</comment>
<dbReference type="eggNOG" id="ENOG503301Z">
    <property type="taxonomic scope" value="Bacteria"/>
</dbReference>
<dbReference type="EMBL" id="JNCA01000010">
    <property type="protein sequence ID" value="KDN55754.1"/>
    <property type="molecule type" value="Genomic_DNA"/>
</dbReference>
<evidence type="ECO:0000313" key="1">
    <source>
        <dbReference type="EMBL" id="KDN55754.1"/>
    </source>
</evidence>
<protein>
    <submittedName>
        <fullName evidence="1">Uncharacterized protein</fullName>
    </submittedName>
</protein>
<accession>A0A066WXS9</accession>
<keyword evidence="2" id="KW-1185">Reference proteome</keyword>
<sequence>MPRMIYDYTKSILERVSFAPDLFVKELKKAVRNLLPHEMDHLRNWLSYYTKEKPELQEYLFIVERN</sequence>
<dbReference type="STRING" id="1492738.FEM21_11450"/>
<evidence type="ECO:0000313" key="2">
    <source>
        <dbReference type="Proteomes" id="UP000027064"/>
    </source>
</evidence>
<name>A0A066WXS9_9FLAO</name>
<proteinExistence type="predicted"/>
<dbReference type="AlphaFoldDB" id="A0A066WXS9"/>
<reference evidence="1 2" key="1">
    <citation type="submission" date="2014-05" db="EMBL/GenBank/DDBJ databases">
        <title>Genome Sequence of Flavobacterium sp. EM1321.</title>
        <authorList>
            <person name="Shin S.-K."/>
            <person name="Yi H."/>
        </authorList>
    </citation>
    <scope>NUCLEOTIDE SEQUENCE [LARGE SCALE GENOMIC DNA]</scope>
    <source>
        <strain evidence="1 2">EM1321</strain>
    </source>
</reference>
<dbReference type="RefSeq" id="WP_035658785.1">
    <property type="nucleotide sequence ID" value="NZ_JNCA01000010.1"/>
</dbReference>
<dbReference type="PATRIC" id="fig|1492738.3.peg.1138"/>
<dbReference type="OrthoDB" id="840060at2"/>
<dbReference type="Proteomes" id="UP000027064">
    <property type="component" value="Unassembled WGS sequence"/>
</dbReference>
<gene>
    <name evidence="1" type="ORF">FEM21_11450</name>
</gene>